<evidence type="ECO:0000256" key="1">
    <source>
        <dbReference type="SAM" id="SignalP"/>
    </source>
</evidence>
<dbReference type="SUPFAM" id="SSF51695">
    <property type="entry name" value="PLC-like phosphodiesterases"/>
    <property type="match status" value="1"/>
</dbReference>
<gene>
    <name evidence="3" type="ORF">ACFSMZ_14420</name>
</gene>
<evidence type="ECO:0000313" key="4">
    <source>
        <dbReference type="Proteomes" id="UP001597373"/>
    </source>
</evidence>
<feature type="chain" id="PRO_5046873435" evidence="1">
    <location>
        <begin position="25"/>
        <end position="334"/>
    </location>
</feature>
<reference evidence="4" key="1">
    <citation type="journal article" date="2019" name="Int. J. Syst. Evol. Microbiol.">
        <title>The Global Catalogue of Microorganisms (GCM) 10K type strain sequencing project: providing services to taxonomists for standard genome sequencing and annotation.</title>
        <authorList>
            <consortium name="The Broad Institute Genomics Platform"/>
            <consortium name="The Broad Institute Genome Sequencing Center for Infectious Disease"/>
            <person name="Wu L."/>
            <person name="Ma J."/>
        </authorList>
    </citation>
    <scope>NUCLEOTIDE SEQUENCE [LARGE SCALE GENOMIC DNA]</scope>
    <source>
        <strain evidence="4">KCTC 23707</strain>
    </source>
</reference>
<feature type="signal peptide" evidence="1">
    <location>
        <begin position="1"/>
        <end position="24"/>
    </location>
</feature>
<evidence type="ECO:0000313" key="3">
    <source>
        <dbReference type="EMBL" id="MFD2260944.1"/>
    </source>
</evidence>
<keyword evidence="1" id="KW-0732">Signal</keyword>
<feature type="domain" description="GP-PDE" evidence="2">
    <location>
        <begin position="49"/>
        <end position="320"/>
    </location>
</feature>
<accession>A0ABW5DJ55</accession>
<dbReference type="Proteomes" id="UP001597373">
    <property type="component" value="Unassembled WGS sequence"/>
</dbReference>
<keyword evidence="3" id="KW-0378">Hydrolase</keyword>
<dbReference type="InterPro" id="IPR030395">
    <property type="entry name" value="GP_PDE_dom"/>
</dbReference>
<name>A0ABW5DJ55_9HYPH</name>
<organism evidence="3 4">
    <name type="scientific">Chelativorans composti</name>
    <dbReference type="NCBI Taxonomy" id="768533"/>
    <lineage>
        <taxon>Bacteria</taxon>
        <taxon>Pseudomonadati</taxon>
        <taxon>Pseudomonadota</taxon>
        <taxon>Alphaproteobacteria</taxon>
        <taxon>Hyphomicrobiales</taxon>
        <taxon>Phyllobacteriaceae</taxon>
        <taxon>Chelativorans</taxon>
    </lineage>
</organism>
<evidence type="ECO:0000259" key="2">
    <source>
        <dbReference type="PROSITE" id="PS51704"/>
    </source>
</evidence>
<dbReference type="InterPro" id="IPR017946">
    <property type="entry name" value="PLC-like_Pdiesterase_TIM-brl"/>
</dbReference>
<sequence>MLRKLLIGTAAVVAALWATNTSLFGPTLEAGKTRLLSHRGVHQTFSAEDLENDTCTAERILPPTHDYIENTIPSMRAAFEHGAAVVELDVHLTPDGAFAVFHDWTLDCRTDGTGVTEETPMSRLKELDIGHGYTADGGRTFPLRGKGIGMIPALDEVFRAFPGRQFLINFKSQRADEGQALADLLNKNPEWRKATFGVYGGEIPTRESLRLVPGLRGYDKTSIISCLSRYLALGWSGFVPAPCRNTLVIVPLNYAWMLWGWPHRFIERMKAAGSEVILMGPYQGGDFTAGIDHAGQLALVPDNFDGYVWTNRIEVIGPLLNPHGNSPGQTRVGR</sequence>
<comment type="caution">
    <text evidence="3">The sequence shown here is derived from an EMBL/GenBank/DDBJ whole genome shotgun (WGS) entry which is preliminary data.</text>
</comment>
<dbReference type="Pfam" id="PF03009">
    <property type="entry name" value="GDPD"/>
    <property type="match status" value="1"/>
</dbReference>
<keyword evidence="4" id="KW-1185">Reference proteome</keyword>
<dbReference type="CDD" id="cd08613">
    <property type="entry name" value="GDPD_GDE4_like_1"/>
    <property type="match status" value="1"/>
</dbReference>
<dbReference type="Gene3D" id="3.20.20.190">
    <property type="entry name" value="Phosphatidylinositol (PI) phosphodiesterase"/>
    <property type="match status" value="1"/>
</dbReference>
<protein>
    <submittedName>
        <fullName evidence="3">Glycerophosphodiester phosphodiesterase family protein</fullName>
        <ecNumber evidence="3">3.1.4.-</ecNumber>
    </submittedName>
</protein>
<dbReference type="PROSITE" id="PS51704">
    <property type="entry name" value="GP_PDE"/>
    <property type="match status" value="1"/>
</dbReference>
<dbReference type="RefSeq" id="WP_345098216.1">
    <property type="nucleotide sequence ID" value="NZ_BAABGS010000012.1"/>
</dbReference>
<dbReference type="EC" id="3.1.4.-" evidence="3"/>
<dbReference type="PANTHER" id="PTHR43805">
    <property type="entry name" value="GLYCEROPHOSPHORYL DIESTER PHOSPHODIESTERASE"/>
    <property type="match status" value="1"/>
</dbReference>
<dbReference type="EMBL" id="JBHUIR010000054">
    <property type="protein sequence ID" value="MFD2260944.1"/>
    <property type="molecule type" value="Genomic_DNA"/>
</dbReference>
<dbReference type="PANTHER" id="PTHR43805:SF1">
    <property type="entry name" value="GP-PDE DOMAIN-CONTAINING PROTEIN"/>
    <property type="match status" value="1"/>
</dbReference>
<dbReference type="GO" id="GO:0016787">
    <property type="term" value="F:hydrolase activity"/>
    <property type="evidence" value="ECO:0007669"/>
    <property type="project" value="UniProtKB-KW"/>
</dbReference>
<proteinExistence type="predicted"/>